<dbReference type="GO" id="GO:0016020">
    <property type="term" value="C:membrane"/>
    <property type="evidence" value="ECO:0007669"/>
    <property type="project" value="TreeGrafter"/>
</dbReference>
<organism evidence="3">
    <name type="scientific">hydrothermal vent metagenome</name>
    <dbReference type="NCBI Taxonomy" id="652676"/>
    <lineage>
        <taxon>unclassified sequences</taxon>
        <taxon>metagenomes</taxon>
        <taxon>ecological metagenomes</taxon>
    </lineage>
</organism>
<dbReference type="EMBL" id="UOFD01000047">
    <property type="protein sequence ID" value="VAW52467.1"/>
    <property type="molecule type" value="Genomic_DNA"/>
</dbReference>
<dbReference type="PANTHER" id="PTHR44196:SF1">
    <property type="entry name" value="DEHYDROGENASE_REDUCTASE SDR FAMILY MEMBER 7B"/>
    <property type="match status" value="1"/>
</dbReference>
<dbReference type="Gene3D" id="3.40.50.720">
    <property type="entry name" value="NAD(P)-binding Rossmann-like Domain"/>
    <property type="match status" value="1"/>
</dbReference>
<dbReference type="InterPro" id="IPR020904">
    <property type="entry name" value="Sc_DH/Rdtase_CS"/>
</dbReference>
<dbReference type="PANTHER" id="PTHR44196">
    <property type="entry name" value="DEHYDROGENASE/REDUCTASE SDR FAMILY MEMBER 7B"/>
    <property type="match status" value="1"/>
</dbReference>
<evidence type="ECO:0000313" key="3">
    <source>
        <dbReference type="EMBL" id="VAW52467.1"/>
    </source>
</evidence>
<dbReference type="PRINTS" id="PR00081">
    <property type="entry name" value="GDHRDH"/>
</dbReference>
<dbReference type="InterPro" id="IPR002347">
    <property type="entry name" value="SDR_fam"/>
</dbReference>
<gene>
    <name evidence="3" type="ORF">MNBD_GAMMA06-1221</name>
</gene>
<keyword evidence="2" id="KW-0560">Oxidoreductase</keyword>
<comment type="similarity">
    <text evidence="1">Belongs to the short-chain dehydrogenases/reductases (SDR) family.</text>
</comment>
<dbReference type="InterPro" id="IPR036291">
    <property type="entry name" value="NAD(P)-bd_dom_sf"/>
</dbReference>
<evidence type="ECO:0000256" key="1">
    <source>
        <dbReference type="ARBA" id="ARBA00006484"/>
    </source>
</evidence>
<dbReference type="SUPFAM" id="SSF51735">
    <property type="entry name" value="NAD(P)-binding Rossmann-fold domains"/>
    <property type="match status" value="1"/>
</dbReference>
<protein>
    <recommendedName>
        <fullName evidence="4">Oxidoreductase, short-chain dehydrogenase/reductase family</fullName>
    </recommendedName>
</protein>
<evidence type="ECO:0000256" key="2">
    <source>
        <dbReference type="ARBA" id="ARBA00023002"/>
    </source>
</evidence>
<dbReference type="PRINTS" id="PR00080">
    <property type="entry name" value="SDRFAMILY"/>
</dbReference>
<dbReference type="GO" id="GO:0016491">
    <property type="term" value="F:oxidoreductase activity"/>
    <property type="evidence" value="ECO:0007669"/>
    <property type="project" value="UniProtKB-KW"/>
</dbReference>
<reference evidence="3" key="1">
    <citation type="submission" date="2018-06" db="EMBL/GenBank/DDBJ databases">
        <authorList>
            <person name="Zhirakovskaya E."/>
        </authorList>
    </citation>
    <scope>NUCLEOTIDE SEQUENCE</scope>
</reference>
<name>A0A3B0WP66_9ZZZZ</name>
<proteinExistence type="inferred from homology"/>
<dbReference type="PROSITE" id="PS00061">
    <property type="entry name" value="ADH_SHORT"/>
    <property type="match status" value="1"/>
</dbReference>
<accession>A0A3B0WP66</accession>
<sequence>MNIKKKRIVITGGTSGIGYEMTKYLHPDNEVIVISRSASKLNKLAQDFEGVITYQADLSKLDDTEAVADTIVKHFESIDILINNAAVQHTPTFLDDGFKYETIGHEITLNFTSVCGLTYLLLPAMLHQNKAVILNVNSALALTPKTSSAIYCATKGALNIFSQSLRYQLEKTNISVLQVFLELVDTSMTRGRGKNKVSAEDAAKKIILGIERDISEHYIGKVKLLRILLRLAPSIAQRILKND</sequence>
<dbReference type="AlphaFoldDB" id="A0A3B0WP66"/>
<dbReference type="Pfam" id="PF00106">
    <property type="entry name" value="adh_short"/>
    <property type="match status" value="1"/>
</dbReference>
<evidence type="ECO:0008006" key="4">
    <source>
        <dbReference type="Google" id="ProtNLM"/>
    </source>
</evidence>